<dbReference type="Pfam" id="PF13593">
    <property type="entry name" value="SBF_like"/>
    <property type="match status" value="1"/>
</dbReference>
<dbReference type="EMBL" id="JGYG01000006">
    <property type="protein sequence ID" value="KFI29271.1"/>
    <property type="molecule type" value="Genomic_DNA"/>
</dbReference>
<keyword evidence="2" id="KW-1185">Reference proteome</keyword>
<dbReference type="AlphaFoldDB" id="A0A086Y4S1"/>
<protein>
    <submittedName>
        <fullName evidence="1">Membrane protein</fullName>
    </submittedName>
</protein>
<dbReference type="PANTHER" id="PTHR18640">
    <property type="entry name" value="SOLUTE CARRIER FAMILY 10 MEMBER 7"/>
    <property type="match status" value="1"/>
</dbReference>
<proteinExistence type="predicted"/>
<reference evidence="1 2" key="1">
    <citation type="submission" date="2014-03" db="EMBL/GenBank/DDBJ databases">
        <title>Genome of Haematobacter massiliensis CCUG 47968.</title>
        <authorList>
            <person name="Wang D."/>
            <person name="Wang G."/>
        </authorList>
    </citation>
    <scope>NUCLEOTIDE SEQUENCE [LARGE SCALE GENOMIC DNA]</scope>
    <source>
        <strain evidence="1 2">CCUG 47968</strain>
    </source>
</reference>
<accession>A0A086Y4S1</accession>
<dbReference type="Proteomes" id="UP000028826">
    <property type="component" value="Unassembled WGS sequence"/>
</dbReference>
<evidence type="ECO:0000313" key="1">
    <source>
        <dbReference type="EMBL" id="KFI29271.1"/>
    </source>
</evidence>
<name>A0A086Y4S1_9RHOB</name>
<organism evidence="1 2">
    <name type="scientific">Haematobacter massiliensis</name>
    <dbReference type="NCBI Taxonomy" id="195105"/>
    <lineage>
        <taxon>Bacteria</taxon>
        <taxon>Pseudomonadati</taxon>
        <taxon>Pseudomonadota</taxon>
        <taxon>Alphaproteobacteria</taxon>
        <taxon>Rhodobacterales</taxon>
        <taxon>Paracoccaceae</taxon>
        <taxon>Haematobacter</taxon>
    </lineage>
</organism>
<dbReference type="eggNOG" id="COG0385">
    <property type="taxonomic scope" value="Bacteria"/>
</dbReference>
<dbReference type="GO" id="GO:0005886">
    <property type="term" value="C:plasma membrane"/>
    <property type="evidence" value="ECO:0007669"/>
    <property type="project" value="TreeGrafter"/>
</dbReference>
<dbReference type="Gene3D" id="1.20.1530.20">
    <property type="match status" value="1"/>
</dbReference>
<sequence>MQFLRRIGIDTYMLLLVVMVAAGAIMPARGEAALVLGQVTFWAVALLFFLYGAKLDIASVRAGLLNFKLQGLSFAATYILFPLIGITLAWTAGGALGPELTLGLLFLSVLPSTVQSSVAFTAMAGGNVAGAICSASLSNLVAVVLTPGLMAVILHQSGGISGDAVVKIAVQILIPFVLGQCLRPWIGAFIRRQKLLSMVVDRGSILLIVYAAFSAGTVAGIWSAIPLPTFAALFLTIGVFLALVMTAMVFAGRVFALDGPDRTALFFCGSTKSLASGLPIATAIFPPASVGAIVLPVMLFHISQLLVCAIVSQKLARQQAATA</sequence>
<dbReference type="PANTHER" id="PTHR18640:SF5">
    <property type="entry name" value="SODIUM_BILE ACID COTRANSPORTER 7"/>
    <property type="match status" value="1"/>
</dbReference>
<dbReference type="OrthoDB" id="9792271at2"/>
<dbReference type="InterPro" id="IPR016833">
    <property type="entry name" value="Put_Na-Bile_cotransptr"/>
</dbReference>
<gene>
    <name evidence="1" type="ORF">CN97_16475</name>
</gene>
<dbReference type="InterPro" id="IPR038770">
    <property type="entry name" value="Na+/solute_symporter_sf"/>
</dbReference>
<dbReference type="PIRSF" id="PIRSF026166">
    <property type="entry name" value="UCP026166"/>
    <property type="match status" value="1"/>
</dbReference>
<comment type="caution">
    <text evidence="1">The sequence shown here is derived from an EMBL/GenBank/DDBJ whole genome shotgun (WGS) entry which is preliminary data.</text>
</comment>
<evidence type="ECO:0000313" key="2">
    <source>
        <dbReference type="Proteomes" id="UP000028826"/>
    </source>
</evidence>
<dbReference type="RefSeq" id="WP_035710769.1">
    <property type="nucleotide sequence ID" value="NZ_CAMIFG010000061.1"/>
</dbReference>
<dbReference type="STRING" id="195105.CN97_16475"/>